<feature type="transmembrane region" description="Helical" evidence="5">
    <location>
        <begin position="271"/>
        <end position="287"/>
    </location>
</feature>
<evidence type="ECO:0000313" key="7">
    <source>
        <dbReference type="EMBL" id="MFL0251728.1"/>
    </source>
</evidence>
<feature type="transmembrane region" description="Helical" evidence="5">
    <location>
        <begin position="108"/>
        <end position="128"/>
    </location>
</feature>
<accession>A0ABW8TGZ2</accession>
<evidence type="ECO:0000256" key="2">
    <source>
        <dbReference type="ARBA" id="ARBA00022692"/>
    </source>
</evidence>
<evidence type="ECO:0000256" key="4">
    <source>
        <dbReference type="ARBA" id="ARBA00023136"/>
    </source>
</evidence>
<dbReference type="Proteomes" id="UP001623592">
    <property type="component" value="Unassembled WGS sequence"/>
</dbReference>
<gene>
    <name evidence="7" type="ORF">ACJDT4_15020</name>
</gene>
<feature type="domain" description="O-antigen ligase-related" evidence="6">
    <location>
        <begin position="324"/>
        <end position="460"/>
    </location>
</feature>
<organism evidence="7 8">
    <name type="scientific">Clostridium neuense</name>
    <dbReference type="NCBI Taxonomy" id="1728934"/>
    <lineage>
        <taxon>Bacteria</taxon>
        <taxon>Bacillati</taxon>
        <taxon>Bacillota</taxon>
        <taxon>Clostridia</taxon>
        <taxon>Eubacteriales</taxon>
        <taxon>Clostridiaceae</taxon>
        <taxon>Clostridium</taxon>
    </lineage>
</organism>
<keyword evidence="7" id="KW-0436">Ligase</keyword>
<feature type="transmembrane region" description="Helical" evidence="5">
    <location>
        <begin position="294"/>
        <end position="313"/>
    </location>
</feature>
<feature type="transmembrane region" description="Helical" evidence="5">
    <location>
        <begin position="443"/>
        <end position="467"/>
    </location>
</feature>
<feature type="transmembrane region" description="Helical" evidence="5">
    <location>
        <begin position="319"/>
        <end position="337"/>
    </location>
</feature>
<name>A0ABW8TGZ2_9CLOT</name>
<dbReference type="PANTHER" id="PTHR37422">
    <property type="entry name" value="TEICHURONIC ACID BIOSYNTHESIS PROTEIN TUAE"/>
    <property type="match status" value="1"/>
</dbReference>
<dbReference type="PANTHER" id="PTHR37422:SF23">
    <property type="entry name" value="TEICHURONIC ACID BIOSYNTHESIS PROTEIN TUAE"/>
    <property type="match status" value="1"/>
</dbReference>
<reference evidence="7 8" key="1">
    <citation type="submission" date="2024-11" db="EMBL/GenBank/DDBJ databases">
        <authorList>
            <person name="Heng Y.C."/>
            <person name="Lim A.C.H."/>
            <person name="Lee J.K.Y."/>
            <person name="Kittelmann S."/>
        </authorList>
    </citation>
    <scope>NUCLEOTIDE SEQUENCE [LARGE SCALE GENOMIC DNA]</scope>
    <source>
        <strain evidence="7 8">WILCCON 0114</strain>
    </source>
</reference>
<dbReference type="GO" id="GO:0016874">
    <property type="term" value="F:ligase activity"/>
    <property type="evidence" value="ECO:0007669"/>
    <property type="project" value="UniProtKB-KW"/>
</dbReference>
<dbReference type="EMBL" id="JBJIAA010000012">
    <property type="protein sequence ID" value="MFL0251728.1"/>
    <property type="molecule type" value="Genomic_DNA"/>
</dbReference>
<dbReference type="RefSeq" id="WP_406788379.1">
    <property type="nucleotide sequence ID" value="NZ_JBJIAA010000012.1"/>
</dbReference>
<dbReference type="InterPro" id="IPR007016">
    <property type="entry name" value="O-antigen_ligase-rel_domated"/>
</dbReference>
<feature type="transmembrane region" description="Helical" evidence="5">
    <location>
        <begin position="77"/>
        <end position="96"/>
    </location>
</feature>
<feature type="transmembrane region" description="Helical" evidence="5">
    <location>
        <begin position="31"/>
        <end position="47"/>
    </location>
</feature>
<keyword evidence="3 5" id="KW-1133">Transmembrane helix</keyword>
<evidence type="ECO:0000256" key="1">
    <source>
        <dbReference type="ARBA" id="ARBA00004141"/>
    </source>
</evidence>
<keyword evidence="2 5" id="KW-0812">Transmembrane</keyword>
<evidence type="ECO:0000256" key="5">
    <source>
        <dbReference type="SAM" id="Phobius"/>
    </source>
</evidence>
<feature type="transmembrane region" description="Helical" evidence="5">
    <location>
        <begin position="249"/>
        <end position="265"/>
    </location>
</feature>
<evidence type="ECO:0000313" key="8">
    <source>
        <dbReference type="Proteomes" id="UP001623592"/>
    </source>
</evidence>
<evidence type="ECO:0000256" key="3">
    <source>
        <dbReference type="ARBA" id="ARBA00022989"/>
    </source>
</evidence>
<proteinExistence type="predicted"/>
<evidence type="ECO:0000259" key="6">
    <source>
        <dbReference type="Pfam" id="PF04932"/>
    </source>
</evidence>
<keyword evidence="4 5" id="KW-0472">Membrane</keyword>
<keyword evidence="8" id="KW-1185">Reference proteome</keyword>
<feature type="transmembrane region" description="Helical" evidence="5">
    <location>
        <begin position="166"/>
        <end position="185"/>
    </location>
</feature>
<dbReference type="InterPro" id="IPR051533">
    <property type="entry name" value="WaaL-like"/>
</dbReference>
<comment type="caution">
    <text evidence="7">The sequence shown here is derived from an EMBL/GenBank/DDBJ whole genome shotgun (WGS) entry which is preliminary data.</text>
</comment>
<dbReference type="Pfam" id="PF04932">
    <property type="entry name" value="Wzy_C"/>
    <property type="match status" value="1"/>
</dbReference>
<feature type="transmembrane region" description="Helical" evidence="5">
    <location>
        <begin position="134"/>
        <end position="154"/>
    </location>
</feature>
<feature type="transmembrane region" description="Helical" evidence="5">
    <location>
        <begin position="488"/>
        <end position="509"/>
    </location>
</feature>
<comment type="subcellular location">
    <subcellularLocation>
        <location evidence="1">Membrane</location>
        <topology evidence="1">Multi-pass membrane protein</topology>
    </subcellularLocation>
</comment>
<sequence>MLAIHKKNYIYLAILIIFAVVNALISGTYVTGSIFVVCAVIVILIANPEEIYENLVYTLIITSVMDYTYYIHTSKLYVFHVFLVITTLVSIFKFIQNREKVMRVIDKKIAIFFAVWFVYICLSVIWSASRSANIKYIAIYLMMFVFVFDIVVYHAIGNSLNRTIKVFGFMVLVSIIVGLFEILLAKQLPVQHYYDVYKQYKIQKSTLVELRSRPIAFFFNTNNFGTFLTMGLPFILTIGYFVKNRKAQIFSVVVGFISFVVLVLTASRTNYSVLMLILAVYSVVILYNKKNRSLIFTFCFGIVTLASAVTVVSSKFGKYGVPIMLAFAVVCGVFLILEKKPKVLVFPIIFIILFFVAYNYSSVLSTKNDYRQKVANSATAIKDIEKGTGIGKADSVNERITVAYDIINAVIKQKHLLGVGVGNSSYYVEKANNTHKTYDPHGWFIEVFGDFGVLFFVLYLVFYAYLLKRLYDSYKNGENAQKYISLSLFLALGGFIFGSFSPSSVTYFLPHWLLYGLCISCVHEERNI</sequence>
<feature type="transmembrane region" description="Helical" evidence="5">
    <location>
        <begin position="224"/>
        <end position="242"/>
    </location>
</feature>
<feature type="transmembrane region" description="Helical" evidence="5">
    <location>
        <begin position="344"/>
        <end position="361"/>
    </location>
</feature>
<protein>
    <submittedName>
        <fullName evidence="7">O-antigen ligase family protein</fullName>
    </submittedName>
</protein>